<dbReference type="InterPro" id="IPR029062">
    <property type="entry name" value="Class_I_gatase-like"/>
</dbReference>
<evidence type="ECO:0000313" key="3">
    <source>
        <dbReference type="Proteomes" id="UP000675781"/>
    </source>
</evidence>
<comment type="caution">
    <text evidence="2">The sequence shown here is derived from an EMBL/GenBank/DDBJ whole genome shotgun (WGS) entry which is preliminary data.</text>
</comment>
<dbReference type="EMBL" id="JAGSOG010000013">
    <property type="protein sequence ID" value="MBR7832560.1"/>
    <property type="molecule type" value="Genomic_DNA"/>
</dbReference>
<dbReference type="PANTHER" id="PTHR43130:SF3">
    <property type="entry name" value="HTH-TYPE TRANSCRIPTIONAL REGULATOR RV1931C"/>
    <property type="match status" value="1"/>
</dbReference>
<reference evidence="2" key="1">
    <citation type="submission" date="2021-04" db="EMBL/GenBank/DDBJ databases">
        <title>Genome based classification of Actinospica acidithermotolerans sp. nov., an actinobacterium isolated from an Indonesian hot spring.</title>
        <authorList>
            <person name="Kusuma A.B."/>
            <person name="Putra K.E."/>
            <person name="Nafisah S."/>
            <person name="Loh J."/>
            <person name="Nouioui I."/>
            <person name="Goodfellow M."/>
        </authorList>
    </citation>
    <scope>NUCLEOTIDE SEQUENCE</scope>
    <source>
        <strain evidence="2">CSCA 57</strain>
    </source>
</reference>
<dbReference type="Gene3D" id="3.40.50.880">
    <property type="match status" value="1"/>
</dbReference>
<feature type="region of interest" description="Disordered" evidence="1">
    <location>
        <begin position="1"/>
        <end position="24"/>
    </location>
</feature>
<evidence type="ECO:0000256" key="1">
    <source>
        <dbReference type="SAM" id="MobiDB-lite"/>
    </source>
</evidence>
<dbReference type="PANTHER" id="PTHR43130">
    <property type="entry name" value="ARAC-FAMILY TRANSCRIPTIONAL REGULATOR"/>
    <property type="match status" value="1"/>
</dbReference>
<dbReference type="GO" id="GO:0006355">
    <property type="term" value="P:regulation of DNA-templated transcription"/>
    <property type="evidence" value="ECO:0007669"/>
    <property type="project" value="TreeGrafter"/>
</dbReference>
<dbReference type="AlphaFoldDB" id="A0A941IL38"/>
<organism evidence="2 3">
    <name type="scientific">Actinospica durhamensis</name>
    <dbReference type="NCBI Taxonomy" id="1508375"/>
    <lineage>
        <taxon>Bacteria</taxon>
        <taxon>Bacillati</taxon>
        <taxon>Actinomycetota</taxon>
        <taxon>Actinomycetes</taxon>
        <taxon>Catenulisporales</taxon>
        <taxon>Actinospicaceae</taxon>
        <taxon>Actinospica</taxon>
    </lineage>
</organism>
<accession>A0A941IL38</accession>
<proteinExistence type="predicted"/>
<protein>
    <submittedName>
        <fullName evidence="2">Uncharacterized protein</fullName>
    </submittedName>
</protein>
<dbReference type="InterPro" id="IPR052158">
    <property type="entry name" value="INH-QAR"/>
</dbReference>
<keyword evidence="3" id="KW-1185">Reference proteome</keyword>
<sequence length="79" mass="8996">MFALARTGLLDGRSATTHPERAEQLRREFPRVRVEPDRLYVDHGDVATSAGRVRVSTCVCTWFARITGRHTPRASRSTW</sequence>
<dbReference type="SUPFAM" id="SSF52317">
    <property type="entry name" value="Class I glutamine amidotransferase-like"/>
    <property type="match status" value="1"/>
</dbReference>
<dbReference type="Proteomes" id="UP000675781">
    <property type="component" value="Unassembled WGS sequence"/>
</dbReference>
<gene>
    <name evidence="2" type="ORF">KDL01_04780</name>
</gene>
<name>A0A941IL38_9ACTN</name>
<evidence type="ECO:0000313" key="2">
    <source>
        <dbReference type="EMBL" id="MBR7832560.1"/>
    </source>
</evidence>